<dbReference type="Proteomes" id="UP000262583">
    <property type="component" value="Chromosome"/>
</dbReference>
<dbReference type="GO" id="GO:0016020">
    <property type="term" value="C:membrane"/>
    <property type="evidence" value="ECO:0007669"/>
    <property type="project" value="UniProtKB-SubCell"/>
</dbReference>
<feature type="region of interest" description="Disordered" evidence="7">
    <location>
        <begin position="1"/>
        <end position="24"/>
    </location>
</feature>
<evidence type="ECO:0000256" key="4">
    <source>
        <dbReference type="ARBA" id="ARBA00022801"/>
    </source>
</evidence>
<comment type="similarity">
    <text evidence="2 6">Belongs to the peptidase S26 family.</text>
</comment>
<name>A0A2Z4Y1A2_SUMC1</name>
<reference evidence="9 10" key="1">
    <citation type="submission" date="2018-05" db="EMBL/GenBank/DDBJ databases">
        <title>A metagenomic window into the 2 km-deep terrestrial subsurface aquifer revealed taxonomically and functionally diverse microbial community comprising novel uncultured bacterial lineages.</title>
        <authorList>
            <person name="Kadnikov V.V."/>
            <person name="Mardanov A.V."/>
            <person name="Beletsky A.V."/>
            <person name="Banks D."/>
            <person name="Pimenov N.V."/>
            <person name="Frank Y.A."/>
            <person name="Karnachuk O.V."/>
            <person name="Ravin N.V."/>
        </authorList>
    </citation>
    <scope>NUCLEOTIDE SEQUENCE [LARGE SCALE GENOMIC DNA]</scope>
    <source>
        <strain evidence="9">BY</strain>
    </source>
</reference>
<dbReference type="InterPro" id="IPR019533">
    <property type="entry name" value="Peptidase_S26"/>
</dbReference>
<keyword evidence="6" id="KW-0812">Transmembrane</keyword>
<feature type="compositionally biased region" description="Basic and acidic residues" evidence="7">
    <location>
        <begin position="1"/>
        <end position="16"/>
    </location>
</feature>
<evidence type="ECO:0000256" key="1">
    <source>
        <dbReference type="ARBA" id="ARBA00000677"/>
    </source>
</evidence>
<dbReference type="PROSITE" id="PS00761">
    <property type="entry name" value="SPASE_I_3"/>
    <property type="match status" value="1"/>
</dbReference>
<evidence type="ECO:0000256" key="3">
    <source>
        <dbReference type="ARBA" id="ARBA00013208"/>
    </source>
</evidence>
<evidence type="ECO:0000313" key="10">
    <source>
        <dbReference type="Proteomes" id="UP000262583"/>
    </source>
</evidence>
<dbReference type="EMBL" id="CP030759">
    <property type="protein sequence ID" value="AXA34890.1"/>
    <property type="molecule type" value="Genomic_DNA"/>
</dbReference>
<keyword evidence="6" id="KW-0645">Protease</keyword>
<dbReference type="KEGG" id="schv:BRCON_0113"/>
<dbReference type="PRINTS" id="PR00727">
    <property type="entry name" value="LEADERPTASE"/>
</dbReference>
<evidence type="ECO:0000256" key="5">
    <source>
        <dbReference type="PIRSR" id="PIRSR600223-1"/>
    </source>
</evidence>
<dbReference type="GO" id="GO:0009003">
    <property type="term" value="F:signal peptidase activity"/>
    <property type="evidence" value="ECO:0007669"/>
    <property type="project" value="UniProtKB-EC"/>
</dbReference>
<comment type="subcellular location">
    <subcellularLocation>
        <location evidence="6">Membrane</location>
        <topology evidence="6">Single-pass type II membrane protein</topology>
    </subcellularLocation>
</comment>
<dbReference type="NCBIfam" id="TIGR02227">
    <property type="entry name" value="sigpep_I_bact"/>
    <property type="match status" value="1"/>
</dbReference>
<evidence type="ECO:0000256" key="7">
    <source>
        <dbReference type="SAM" id="MobiDB-lite"/>
    </source>
</evidence>
<dbReference type="Gene3D" id="2.10.109.10">
    <property type="entry name" value="Umud Fragment, subunit A"/>
    <property type="match status" value="1"/>
</dbReference>
<dbReference type="EC" id="3.4.21.89" evidence="3 6"/>
<gene>
    <name evidence="9" type="ORF">BRCON_0113</name>
</gene>
<dbReference type="GO" id="GO:0004252">
    <property type="term" value="F:serine-type endopeptidase activity"/>
    <property type="evidence" value="ECO:0007669"/>
    <property type="project" value="InterPro"/>
</dbReference>
<evidence type="ECO:0000259" key="8">
    <source>
        <dbReference type="Pfam" id="PF10502"/>
    </source>
</evidence>
<sequence>MIQTRDREVDRSDIPSDRGWSPASERAQERGGILVHLREWLDALIFAFVLAMFIRTFAVELFKIPSGSMSPTLLGDYVAEGVAVDETAQPRRYLLIWERGTNLVQVFRKDESSGRYQYQGKRDRRNLGYLRDLFERDLHLEEHHICVNKFAYWFTKPERGDIVIFRVPFRKQPSTYTRNGHTFTVQAYNRYQGVYVKRAVAFDGEHVEIDRDRRLVINGETVTTPEFFRYQRYDIPETLTYSVDVPQGQLLVFGDNTANSYDSRYWGGLPYENLRGKAFFRYRPFPNKVGFLNHW</sequence>
<dbReference type="InterPro" id="IPR036286">
    <property type="entry name" value="LexA/Signal_pep-like_sf"/>
</dbReference>
<feature type="transmembrane region" description="Helical" evidence="6">
    <location>
        <begin position="43"/>
        <end position="62"/>
    </location>
</feature>
<dbReference type="PANTHER" id="PTHR43390:SF1">
    <property type="entry name" value="CHLOROPLAST PROCESSING PEPTIDASE"/>
    <property type="match status" value="1"/>
</dbReference>
<protein>
    <recommendedName>
        <fullName evidence="3 6">Signal peptidase I</fullName>
        <ecNumber evidence="3 6">3.4.21.89</ecNumber>
    </recommendedName>
</protein>
<dbReference type="AlphaFoldDB" id="A0A2Z4Y1A2"/>
<evidence type="ECO:0000256" key="6">
    <source>
        <dbReference type="RuleBase" id="RU362042"/>
    </source>
</evidence>
<dbReference type="SUPFAM" id="SSF51306">
    <property type="entry name" value="LexA/Signal peptidase"/>
    <property type="match status" value="1"/>
</dbReference>
<keyword evidence="4 6" id="KW-0378">Hydrolase</keyword>
<accession>A0A2Z4Y1A2</accession>
<feature type="domain" description="Peptidase S26" evidence="8">
    <location>
        <begin position="38"/>
        <end position="95"/>
    </location>
</feature>
<feature type="domain" description="Peptidase S26" evidence="8">
    <location>
        <begin position="141"/>
        <end position="282"/>
    </location>
</feature>
<dbReference type="InterPro" id="IPR000223">
    <property type="entry name" value="Pept_S26A_signal_pept_1"/>
</dbReference>
<comment type="catalytic activity">
    <reaction evidence="1 6">
        <text>Cleavage of hydrophobic, N-terminal signal or leader sequences from secreted and periplasmic proteins.</text>
        <dbReference type="EC" id="3.4.21.89"/>
    </reaction>
</comment>
<dbReference type="InterPro" id="IPR019758">
    <property type="entry name" value="Pept_S26A_signal_pept_1_CS"/>
</dbReference>
<dbReference type="Pfam" id="PF10502">
    <property type="entry name" value="Peptidase_S26"/>
    <property type="match status" value="2"/>
</dbReference>
<feature type="active site" evidence="5">
    <location>
        <position position="68"/>
    </location>
</feature>
<evidence type="ECO:0000313" key="9">
    <source>
        <dbReference type="EMBL" id="AXA34890.1"/>
    </source>
</evidence>
<evidence type="ECO:0000256" key="2">
    <source>
        <dbReference type="ARBA" id="ARBA00009370"/>
    </source>
</evidence>
<keyword evidence="6" id="KW-1133">Transmembrane helix</keyword>
<dbReference type="GO" id="GO:0006465">
    <property type="term" value="P:signal peptide processing"/>
    <property type="evidence" value="ECO:0007669"/>
    <property type="project" value="InterPro"/>
</dbReference>
<dbReference type="PANTHER" id="PTHR43390">
    <property type="entry name" value="SIGNAL PEPTIDASE I"/>
    <property type="match status" value="1"/>
</dbReference>
<proteinExistence type="inferred from homology"/>
<feature type="active site" evidence="5">
    <location>
        <position position="197"/>
    </location>
</feature>
<dbReference type="CDD" id="cd06530">
    <property type="entry name" value="S26_SPase_I"/>
    <property type="match status" value="1"/>
</dbReference>
<organism evidence="9 10">
    <name type="scientific">Sumerlaea chitinivorans</name>
    <dbReference type="NCBI Taxonomy" id="2250252"/>
    <lineage>
        <taxon>Bacteria</taxon>
        <taxon>Candidatus Sumerlaeota</taxon>
        <taxon>Candidatus Sumerlaeia</taxon>
        <taxon>Candidatus Sumerlaeales</taxon>
        <taxon>Candidatus Sumerlaeaceae</taxon>
        <taxon>Candidatus Sumerlaea</taxon>
    </lineage>
</organism>
<keyword evidence="6" id="KW-0472">Membrane</keyword>